<feature type="transmembrane region" description="Helical" evidence="9">
    <location>
        <begin position="80"/>
        <end position="97"/>
    </location>
</feature>
<feature type="transmembrane region" description="Helical" evidence="9">
    <location>
        <begin position="307"/>
        <end position="326"/>
    </location>
</feature>
<keyword evidence="6 9" id="KW-1133">Transmembrane helix</keyword>
<keyword evidence="4 9" id="KW-0812">Transmembrane</keyword>
<evidence type="ECO:0000256" key="11">
    <source>
        <dbReference type="RuleBase" id="RU003484"/>
    </source>
</evidence>
<dbReference type="NCBIfam" id="TIGR00967">
    <property type="entry name" value="3a0501s007"/>
    <property type="match status" value="1"/>
</dbReference>
<reference evidence="13 14" key="1">
    <citation type="submission" date="2021-06" db="EMBL/GenBank/DDBJ databases">
        <authorList>
            <person name="Sun Q."/>
            <person name="Li D."/>
        </authorList>
    </citation>
    <scope>NUCLEOTIDE SEQUENCE [LARGE SCALE GENOMIC DNA]</scope>
    <source>
        <strain evidence="13 14">MSJd-7</strain>
    </source>
</reference>
<evidence type="ECO:0000313" key="13">
    <source>
        <dbReference type="EMBL" id="MBU5489940.1"/>
    </source>
</evidence>
<proteinExistence type="inferred from homology"/>
<keyword evidence="14" id="KW-1185">Reference proteome</keyword>
<keyword evidence="7 9" id="KW-0811">Translocation</keyword>
<comment type="subcellular location">
    <subcellularLocation>
        <location evidence="9">Cell membrane</location>
        <topology evidence="9">Multi-pass membrane protein</topology>
    </subcellularLocation>
    <subcellularLocation>
        <location evidence="1 11">Membrane</location>
        <topology evidence="1 11">Multi-pass membrane protein</topology>
    </subcellularLocation>
</comment>
<dbReference type="Proteomes" id="UP000783588">
    <property type="component" value="Unassembled WGS sequence"/>
</dbReference>
<evidence type="ECO:0000256" key="2">
    <source>
        <dbReference type="ARBA" id="ARBA00005751"/>
    </source>
</evidence>
<dbReference type="InterPro" id="IPR026593">
    <property type="entry name" value="SecY"/>
</dbReference>
<keyword evidence="3 9" id="KW-0813">Transport</keyword>
<feature type="transmembrane region" description="Helical" evidence="9">
    <location>
        <begin position="207"/>
        <end position="229"/>
    </location>
</feature>
<gene>
    <name evidence="9 13" type="primary">secY</name>
    <name evidence="13" type="ORF">KQI75_04780</name>
</gene>
<dbReference type="Pfam" id="PF00344">
    <property type="entry name" value="SecY"/>
    <property type="match status" value="1"/>
</dbReference>
<dbReference type="RefSeq" id="WP_216469591.1">
    <property type="nucleotide sequence ID" value="NZ_JAHLQI010000002.1"/>
</dbReference>
<protein>
    <recommendedName>
        <fullName evidence="9 10">Protein translocase subunit SecY</fullName>
    </recommendedName>
</protein>
<dbReference type="HAMAP" id="MF_01465">
    <property type="entry name" value="SecY"/>
    <property type="match status" value="1"/>
</dbReference>
<evidence type="ECO:0000256" key="3">
    <source>
        <dbReference type="ARBA" id="ARBA00022448"/>
    </source>
</evidence>
<feature type="transmembrane region" description="Helical" evidence="9">
    <location>
        <begin position="118"/>
        <end position="134"/>
    </location>
</feature>
<evidence type="ECO:0000256" key="1">
    <source>
        <dbReference type="ARBA" id="ARBA00004141"/>
    </source>
</evidence>
<sequence length="427" mass="46269">MFETLKAAWQVPELKKKLLYTAFIILLFRLGSSIPVPYIDIAQLSTYFDSMSGTALGLMNVFSGGGLSRATIFAMSVTPYINASIIIQLLTVAIPALERMVREEGEEGQKKISAITRYLGVALGLLQGYSYYVLLRSNNLIAQTDFWHGFVIVLTFTAGTALIMYMGEQISKNGVGNGISILLFAGIVSRGPAMASTLVELVRDGGVSYFVAALTIIVALAIVVFVVFISDAERRIPIQYAKRVVGRKMYGGQSTHLPIKVNASGVMPIIFAASIMSLPSTIKMMTNVKAGGVASFIFNLFETTNPFYIIVYIALIFMFSYFYAAIQFNPIEIANNLKKNGGFIPGFRPGRPTSDFISKALGKVTFLGAIFLSIVAGVPLVVGALNSSLNNVALGGTSVLIVVGVALETVRQLESQLMMRNYKGFLE</sequence>
<dbReference type="InterPro" id="IPR002208">
    <property type="entry name" value="SecY/SEC61-alpha"/>
</dbReference>
<dbReference type="PROSITE" id="PS00755">
    <property type="entry name" value="SECY_1"/>
    <property type="match status" value="1"/>
</dbReference>
<comment type="subunit">
    <text evidence="9">Component of the Sec protein translocase complex. Heterotrimer consisting of SecY, SecE and SecG subunits. The heterotrimers can form oligomers, although 1 heterotrimer is thought to be able to translocate proteins. Interacts with the ribosome. Interacts with SecDF, and other proteins may be involved. Interacts with SecA.</text>
</comment>
<keyword evidence="8 9" id="KW-0472">Membrane</keyword>
<feature type="transmembrane region" description="Helical" evidence="9">
    <location>
        <begin position="174"/>
        <end position="195"/>
    </location>
</feature>
<dbReference type="EMBL" id="JAHLQI010000002">
    <property type="protein sequence ID" value="MBU5489940.1"/>
    <property type="molecule type" value="Genomic_DNA"/>
</dbReference>
<evidence type="ECO:0000256" key="9">
    <source>
        <dbReference type="HAMAP-Rule" id="MF_01465"/>
    </source>
</evidence>
<comment type="function">
    <text evidence="9 10">The central subunit of the protein translocation channel SecYEG. Consists of two halves formed by TMs 1-5 and 6-10. These two domains form a lateral gate at the front which open onto the bilayer between TMs 2 and 7, and are clamped together by SecE at the back. The channel is closed by both a pore ring composed of hydrophobic SecY resides and a short helix (helix 2A) on the extracellular side of the membrane which forms a plug. The plug probably moves laterally to allow the channel to open. The ring and the pore may move independently.</text>
</comment>
<organism evidence="13 14">
    <name type="scientific">Butyricicoccus intestinisimiae</name>
    <dbReference type="NCBI Taxonomy" id="2841509"/>
    <lineage>
        <taxon>Bacteria</taxon>
        <taxon>Bacillati</taxon>
        <taxon>Bacillota</taxon>
        <taxon>Clostridia</taxon>
        <taxon>Eubacteriales</taxon>
        <taxon>Butyricicoccaceae</taxon>
        <taxon>Butyricicoccus</taxon>
    </lineage>
</organism>
<evidence type="ECO:0000256" key="4">
    <source>
        <dbReference type="ARBA" id="ARBA00022692"/>
    </source>
</evidence>
<keyword evidence="5 9" id="KW-0653">Protein transport</keyword>
<evidence type="ECO:0000256" key="10">
    <source>
        <dbReference type="RuleBase" id="RU000537"/>
    </source>
</evidence>
<evidence type="ECO:0000313" key="14">
    <source>
        <dbReference type="Proteomes" id="UP000783588"/>
    </source>
</evidence>
<keyword evidence="9" id="KW-1003">Cell membrane</keyword>
<feature type="transmembrane region" description="Helical" evidence="9">
    <location>
        <begin position="146"/>
        <end position="167"/>
    </location>
</feature>
<dbReference type="PANTHER" id="PTHR10906">
    <property type="entry name" value="SECY/SEC61-ALPHA FAMILY MEMBER"/>
    <property type="match status" value="1"/>
</dbReference>
<accession>A0ABS6ESX7</accession>
<evidence type="ECO:0000256" key="5">
    <source>
        <dbReference type="ARBA" id="ARBA00022927"/>
    </source>
</evidence>
<name>A0ABS6ESX7_9FIRM</name>
<feature type="transmembrane region" description="Helical" evidence="9">
    <location>
        <begin position="257"/>
        <end position="278"/>
    </location>
</feature>
<evidence type="ECO:0000256" key="7">
    <source>
        <dbReference type="ARBA" id="ARBA00023010"/>
    </source>
</evidence>
<feature type="transmembrane region" description="Helical" evidence="9">
    <location>
        <begin position="391"/>
        <end position="410"/>
    </location>
</feature>
<dbReference type="PROSITE" id="PS00756">
    <property type="entry name" value="SECY_2"/>
    <property type="match status" value="1"/>
</dbReference>
<evidence type="ECO:0000256" key="6">
    <source>
        <dbReference type="ARBA" id="ARBA00022989"/>
    </source>
</evidence>
<dbReference type="PIRSF" id="PIRSF004557">
    <property type="entry name" value="SecY"/>
    <property type="match status" value="1"/>
</dbReference>
<evidence type="ECO:0000256" key="12">
    <source>
        <dbReference type="RuleBase" id="RU004349"/>
    </source>
</evidence>
<dbReference type="InterPro" id="IPR030659">
    <property type="entry name" value="SecY_CS"/>
</dbReference>
<feature type="transmembrane region" description="Helical" evidence="9">
    <location>
        <begin position="20"/>
        <end position="41"/>
    </location>
</feature>
<feature type="transmembrane region" description="Helical" evidence="9">
    <location>
        <begin position="364"/>
        <end position="385"/>
    </location>
</feature>
<comment type="caution">
    <text evidence="13">The sequence shown here is derived from an EMBL/GenBank/DDBJ whole genome shotgun (WGS) entry which is preliminary data.</text>
</comment>
<evidence type="ECO:0000256" key="8">
    <source>
        <dbReference type="ARBA" id="ARBA00023136"/>
    </source>
</evidence>
<comment type="similarity">
    <text evidence="2 9 12">Belongs to the SecY/SEC61-alpha family.</text>
</comment>